<feature type="compositionally biased region" description="Low complexity" evidence="1">
    <location>
        <begin position="334"/>
        <end position="351"/>
    </location>
</feature>
<accession>A0A8B8EUC3</accession>
<protein>
    <submittedName>
        <fullName evidence="3">Uncharacterized protein LOC111136757</fullName>
    </submittedName>
</protein>
<dbReference type="KEGG" id="cvn:111136757"/>
<proteinExistence type="predicted"/>
<organism evidence="2 3">
    <name type="scientific">Crassostrea virginica</name>
    <name type="common">Eastern oyster</name>
    <dbReference type="NCBI Taxonomy" id="6565"/>
    <lineage>
        <taxon>Eukaryota</taxon>
        <taxon>Metazoa</taxon>
        <taxon>Spiralia</taxon>
        <taxon>Lophotrochozoa</taxon>
        <taxon>Mollusca</taxon>
        <taxon>Bivalvia</taxon>
        <taxon>Autobranchia</taxon>
        <taxon>Pteriomorphia</taxon>
        <taxon>Ostreida</taxon>
        <taxon>Ostreoidea</taxon>
        <taxon>Ostreidae</taxon>
        <taxon>Crassostrea</taxon>
    </lineage>
</organism>
<gene>
    <name evidence="3" type="primary">LOC111136757</name>
</gene>
<dbReference type="GeneID" id="111136757"/>
<keyword evidence="2" id="KW-1185">Reference proteome</keyword>
<evidence type="ECO:0000313" key="2">
    <source>
        <dbReference type="Proteomes" id="UP000694844"/>
    </source>
</evidence>
<dbReference type="OrthoDB" id="6145977at2759"/>
<reference evidence="3" key="1">
    <citation type="submission" date="2025-08" db="UniProtKB">
        <authorList>
            <consortium name="RefSeq"/>
        </authorList>
    </citation>
    <scope>IDENTIFICATION</scope>
    <source>
        <tissue evidence="3">Whole sample</tissue>
    </source>
</reference>
<evidence type="ECO:0000256" key="1">
    <source>
        <dbReference type="SAM" id="MobiDB-lite"/>
    </source>
</evidence>
<sequence length="351" mass="39887">MNYGYFTPDFSEADIPLDAGIDFDGDLSSNLEEFRSSSAISTQSLCSALGSHMEIRAKSQHLHDATQPPPQRYEVPLHQLRGLRGLYRTENLPQAKDAKKRDLILYMLKSDSSVYRSRKDRPLVSARVRNTQRSQNTPIHTGIPFRREQTLPAIHLNSGQSNAVKPQHFQIPRIELHSPDTVGPHAWAGRLLRRPPVRPTDPITDDNPLFFRFTQTIDLKPKVFKTPQDQEAYYEDKYPLLLHTNPSDAKTPRKPKETKTAEVIEDPALERRLTVISRLEHLEEAVDGLDKETDDCEFLTELRDPVFDPTSFPWNKPEHRIDTIPGTPAVTPYSSHSSSGSSSHLSSPRDR</sequence>
<dbReference type="RefSeq" id="XP_022343561.1">
    <property type="nucleotide sequence ID" value="XM_022487853.1"/>
</dbReference>
<evidence type="ECO:0000313" key="3">
    <source>
        <dbReference type="RefSeq" id="XP_022343561.1"/>
    </source>
</evidence>
<dbReference type="Proteomes" id="UP000694844">
    <property type="component" value="Chromosome 5"/>
</dbReference>
<feature type="region of interest" description="Disordered" evidence="1">
    <location>
        <begin position="309"/>
        <end position="351"/>
    </location>
</feature>
<dbReference type="AlphaFoldDB" id="A0A8B8EUC3"/>
<name>A0A8B8EUC3_CRAVI</name>